<evidence type="ECO:0000259" key="5">
    <source>
        <dbReference type="Pfam" id="PF13102"/>
    </source>
</evidence>
<evidence type="ECO:0000259" key="4">
    <source>
        <dbReference type="Pfam" id="PF00589"/>
    </source>
</evidence>
<dbReference type="GO" id="GO:0015074">
    <property type="term" value="P:DNA integration"/>
    <property type="evidence" value="ECO:0007669"/>
    <property type="project" value="InterPro"/>
</dbReference>
<accession>A0A644ZSK9</accession>
<dbReference type="InterPro" id="IPR010998">
    <property type="entry name" value="Integrase_recombinase_N"/>
</dbReference>
<comment type="caution">
    <text evidence="6">The sequence shown here is derived from an EMBL/GenBank/DDBJ whole genome shotgun (WGS) entry which is preliminary data.</text>
</comment>
<gene>
    <name evidence="6" type="ORF">SDC9_90667</name>
</gene>
<reference evidence="6" key="1">
    <citation type="submission" date="2019-08" db="EMBL/GenBank/DDBJ databases">
        <authorList>
            <person name="Kucharzyk K."/>
            <person name="Murdoch R.W."/>
            <person name="Higgins S."/>
            <person name="Loffler F."/>
        </authorList>
    </citation>
    <scope>NUCLEOTIDE SEQUENCE</scope>
</reference>
<dbReference type="Pfam" id="PF00589">
    <property type="entry name" value="Phage_integrase"/>
    <property type="match status" value="1"/>
</dbReference>
<dbReference type="PANTHER" id="PTHR30349">
    <property type="entry name" value="PHAGE INTEGRASE-RELATED"/>
    <property type="match status" value="1"/>
</dbReference>
<dbReference type="EMBL" id="VSSQ01010311">
    <property type="protein sequence ID" value="MPM43989.1"/>
    <property type="molecule type" value="Genomic_DNA"/>
</dbReference>
<evidence type="ECO:0008006" key="7">
    <source>
        <dbReference type="Google" id="ProtNLM"/>
    </source>
</evidence>
<feature type="domain" description="Tyr recombinase" evidence="4">
    <location>
        <begin position="120"/>
        <end position="291"/>
    </location>
</feature>
<sequence length="308" mass="36342">MKLFNRDKPRICEAVPFIYDYARRSKRSDAYKRTYRCIAKKLEDYEKSRGVRVCSNTFTDSVAEDFIVFMKDKNLMLNTVSSDFDKLSFMFRKMCKRNYEVDWSFEDVRPGTEDTVNVSITSEEIERIYHMPIRAKEREIVRDMFVANCLIGMRFGDFSKLTNDNIKNDFIFRKTKKTGEPVQVPIHRIVKEILDKYHGFPPYDKSQQNYNKIIKNICKQAGITDKVLWERTVGHKVVRKTYKRYELVSSHTARRSFATNAYLAGIQAARIMLITGHKTESSFFMYIKIAKSENAKELENHPFFQKLP</sequence>
<evidence type="ECO:0000256" key="3">
    <source>
        <dbReference type="ARBA" id="ARBA00023172"/>
    </source>
</evidence>
<dbReference type="Pfam" id="PF13102">
    <property type="entry name" value="Phage_int_SAM_5"/>
    <property type="match status" value="1"/>
</dbReference>
<dbReference type="CDD" id="cd01185">
    <property type="entry name" value="INTN1_C_like"/>
    <property type="match status" value="1"/>
</dbReference>
<protein>
    <recommendedName>
        <fullName evidence="7">Tyrosine recombinase XerC</fullName>
    </recommendedName>
</protein>
<dbReference type="Gene3D" id="1.10.150.130">
    <property type="match status" value="1"/>
</dbReference>
<dbReference type="GO" id="GO:0006310">
    <property type="term" value="P:DNA recombination"/>
    <property type="evidence" value="ECO:0007669"/>
    <property type="project" value="UniProtKB-KW"/>
</dbReference>
<keyword evidence="2" id="KW-0238">DNA-binding</keyword>
<comment type="similarity">
    <text evidence="1">Belongs to the 'phage' integrase family.</text>
</comment>
<name>A0A644ZSK9_9ZZZZ</name>
<evidence type="ECO:0000256" key="1">
    <source>
        <dbReference type="ARBA" id="ARBA00008857"/>
    </source>
</evidence>
<dbReference type="InterPro" id="IPR002104">
    <property type="entry name" value="Integrase_catalytic"/>
</dbReference>
<dbReference type="InterPro" id="IPR013762">
    <property type="entry name" value="Integrase-like_cat_sf"/>
</dbReference>
<organism evidence="6">
    <name type="scientific">bioreactor metagenome</name>
    <dbReference type="NCBI Taxonomy" id="1076179"/>
    <lineage>
        <taxon>unclassified sequences</taxon>
        <taxon>metagenomes</taxon>
        <taxon>ecological metagenomes</taxon>
    </lineage>
</organism>
<dbReference type="GO" id="GO:0003677">
    <property type="term" value="F:DNA binding"/>
    <property type="evidence" value="ECO:0007669"/>
    <property type="project" value="UniProtKB-KW"/>
</dbReference>
<dbReference type="AlphaFoldDB" id="A0A644ZSK9"/>
<dbReference type="InterPro" id="IPR011010">
    <property type="entry name" value="DNA_brk_join_enz"/>
</dbReference>
<dbReference type="PANTHER" id="PTHR30349:SF64">
    <property type="entry name" value="PROPHAGE INTEGRASE INTD-RELATED"/>
    <property type="match status" value="1"/>
</dbReference>
<dbReference type="Gene3D" id="1.10.443.10">
    <property type="entry name" value="Intergrase catalytic core"/>
    <property type="match status" value="1"/>
</dbReference>
<dbReference type="SUPFAM" id="SSF56349">
    <property type="entry name" value="DNA breaking-rejoining enzymes"/>
    <property type="match status" value="1"/>
</dbReference>
<evidence type="ECO:0000313" key="6">
    <source>
        <dbReference type="EMBL" id="MPM43989.1"/>
    </source>
</evidence>
<feature type="domain" description="Phage integrase SAM-like" evidence="5">
    <location>
        <begin position="17"/>
        <end position="97"/>
    </location>
</feature>
<evidence type="ECO:0000256" key="2">
    <source>
        <dbReference type="ARBA" id="ARBA00023125"/>
    </source>
</evidence>
<proteinExistence type="inferred from homology"/>
<keyword evidence="3" id="KW-0233">DNA recombination</keyword>
<dbReference type="InterPro" id="IPR050090">
    <property type="entry name" value="Tyrosine_recombinase_XerCD"/>
</dbReference>
<dbReference type="InterPro" id="IPR025269">
    <property type="entry name" value="SAM-like_dom"/>
</dbReference>